<proteinExistence type="inferred from homology"/>
<feature type="domain" description="HipA N-terminal subdomain 1" evidence="5">
    <location>
        <begin position="33"/>
        <end position="119"/>
    </location>
</feature>
<dbReference type="OrthoDB" id="9805913at2"/>
<dbReference type="InterPro" id="IPR017508">
    <property type="entry name" value="HipA_N1"/>
</dbReference>
<evidence type="ECO:0000259" key="4">
    <source>
        <dbReference type="Pfam" id="PF07804"/>
    </source>
</evidence>
<name>A0A1M5V527_9BACT</name>
<dbReference type="Pfam" id="PF07804">
    <property type="entry name" value="HipA_C"/>
    <property type="match status" value="1"/>
</dbReference>
<dbReference type="InterPro" id="IPR052028">
    <property type="entry name" value="HipA_Ser/Thr_kinase"/>
</dbReference>
<organism evidence="6 7">
    <name type="scientific">Desulfofustis glycolicus DSM 9705</name>
    <dbReference type="NCBI Taxonomy" id="1121409"/>
    <lineage>
        <taxon>Bacteria</taxon>
        <taxon>Pseudomonadati</taxon>
        <taxon>Thermodesulfobacteriota</taxon>
        <taxon>Desulfobulbia</taxon>
        <taxon>Desulfobulbales</taxon>
        <taxon>Desulfocapsaceae</taxon>
        <taxon>Desulfofustis</taxon>
    </lineage>
</organism>
<dbReference type="InterPro" id="IPR012893">
    <property type="entry name" value="HipA-like_C"/>
</dbReference>
<dbReference type="Proteomes" id="UP000184139">
    <property type="component" value="Unassembled WGS sequence"/>
</dbReference>
<dbReference type="Gene3D" id="1.10.1070.20">
    <property type="match status" value="1"/>
</dbReference>
<protein>
    <submittedName>
        <fullName evidence="6">Serine/threonine-protein kinase HipA</fullName>
    </submittedName>
</protein>
<keyword evidence="2" id="KW-0808">Transferase</keyword>
<dbReference type="RefSeq" id="WP_073374801.1">
    <property type="nucleotide sequence ID" value="NZ_FQXS01000007.1"/>
</dbReference>
<dbReference type="Pfam" id="PF13657">
    <property type="entry name" value="Couple_hipA"/>
    <property type="match status" value="1"/>
</dbReference>
<dbReference type="PANTHER" id="PTHR37419">
    <property type="entry name" value="SERINE/THREONINE-PROTEIN KINASE TOXIN HIPA"/>
    <property type="match status" value="1"/>
</dbReference>
<keyword evidence="3 6" id="KW-0418">Kinase</keyword>
<feature type="domain" description="HipA-like C-terminal" evidence="4">
    <location>
        <begin position="169"/>
        <end position="373"/>
    </location>
</feature>
<dbReference type="STRING" id="1121409.SAMN02745124_01484"/>
<dbReference type="GO" id="GO:0004674">
    <property type="term" value="F:protein serine/threonine kinase activity"/>
    <property type="evidence" value="ECO:0007669"/>
    <property type="project" value="TreeGrafter"/>
</dbReference>
<evidence type="ECO:0000313" key="7">
    <source>
        <dbReference type="Proteomes" id="UP000184139"/>
    </source>
</evidence>
<keyword evidence="7" id="KW-1185">Reference proteome</keyword>
<dbReference type="GO" id="GO:0005829">
    <property type="term" value="C:cytosol"/>
    <property type="evidence" value="ECO:0007669"/>
    <property type="project" value="TreeGrafter"/>
</dbReference>
<evidence type="ECO:0000256" key="2">
    <source>
        <dbReference type="ARBA" id="ARBA00022679"/>
    </source>
</evidence>
<sequence>MIKLIVWLNLEIGRPVRAGELVVADPDPRGGLQGQFRYAESYLTSGTGFALDPIHLPLEADLLEVNRPQAGIHAVFEDSLPDDWGRQLLVRRHRLAGHARRPPQLLPLLAGDGMGALSYSSSDRVPSQQTPVGGRKLAELQRQAMLFESGIATPDEDLTLLFQAGSLPGGARPKALIQKNGTAWLAKFASSRDHFDVVALEAAAMQLARLSGIDTPQTKLTSCGEHKALLVERFDLDLQKQTRTHVISMKSLLGVEGFYYLGYQDMAAVIRKISSYPAEDLLKLFRQMVFNALIGNTDDHLKNFCFYCNGRSWRLSPAFDLVPDIGRNREHVLRIGSSTMPPDRRTLRQEAKHFGIKRQARADEVIDTVLSSADHLETVFTSCGVPEADHDHFSRDISRRLKRLHD</sequence>
<evidence type="ECO:0000256" key="3">
    <source>
        <dbReference type="ARBA" id="ARBA00022777"/>
    </source>
</evidence>
<evidence type="ECO:0000259" key="5">
    <source>
        <dbReference type="Pfam" id="PF13657"/>
    </source>
</evidence>
<evidence type="ECO:0000256" key="1">
    <source>
        <dbReference type="ARBA" id="ARBA00010164"/>
    </source>
</evidence>
<accession>A0A1M5V527</accession>
<reference evidence="6 7" key="1">
    <citation type="submission" date="2016-11" db="EMBL/GenBank/DDBJ databases">
        <authorList>
            <person name="Jaros S."/>
            <person name="Januszkiewicz K."/>
            <person name="Wedrychowicz H."/>
        </authorList>
    </citation>
    <scope>NUCLEOTIDE SEQUENCE [LARGE SCALE GENOMIC DNA]</scope>
    <source>
        <strain evidence="6 7">DSM 9705</strain>
    </source>
</reference>
<evidence type="ECO:0000313" key="6">
    <source>
        <dbReference type="EMBL" id="SHH70204.1"/>
    </source>
</evidence>
<dbReference type="AlphaFoldDB" id="A0A1M5V527"/>
<dbReference type="PANTHER" id="PTHR37419:SF8">
    <property type="entry name" value="TOXIN YJJJ"/>
    <property type="match status" value="1"/>
</dbReference>
<comment type="similarity">
    <text evidence="1">Belongs to the HipA Ser/Thr kinase family.</text>
</comment>
<gene>
    <name evidence="6" type="ORF">SAMN02745124_01484</name>
</gene>
<dbReference type="EMBL" id="FQXS01000007">
    <property type="protein sequence ID" value="SHH70204.1"/>
    <property type="molecule type" value="Genomic_DNA"/>
</dbReference>